<dbReference type="PANTHER" id="PTHR45527">
    <property type="entry name" value="NONRIBOSOMAL PEPTIDE SYNTHETASE"/>
    <property type="match status" value="1"/>
</dbReference>
<dbReference type="SUPFAM" id="SSF47336">
    <property type="entry name" value="ACP-like"/>
    <property type="match status" value="1"/>
</dbReference>
<dbReference type="InterPro" id="IPR045851">
    <property type="entry name" value="AMP-bd_C_sf"/>
</dbReference>
<organism evidence="4 5">
    <name type="scientific">Marilutibacter maris</name>
    <dbReference type="NCBI Taxonomy" id="1605891"/>
    <lineage>
        <taxon>Bacteria</taxon>
        <taxon>Pseudomonadati</taxon>
        <taxon>Pseudomonadota</taxon>
        <taxon>Gammaproteobacteria</taxon>
        <taxon>Lysobacterales</taxon>
        <taxon>Lysobacteraceae</taxon>
        <taxon>Marilutibacter</taxon>
    </lineage>
</organism>
<evidence type="ECO:0000256" key="1">
    <source>
        <dbReference type="ARBA" id="ARBA00001957"/>
    </source>
</evidence>
<dbReference type="GO" id="GO:0044550">
    <property type="term" value="P:secondary metabolite biosynthetic process"/>
    <property type="evidence" value="ECO:0007669"/>
    <property type="project" value="TreeGrafter"/>
</dbReference>
<dbReference type="InterPro" id="IPR001242">
    <property type="entry name" value="Condensation_dom"/>
</dbReference>
<dbReference type="RefSeq" id="WP_141481376.1">
    <property type="nucleotide sequence ID" value="NZ_VICD02000052.1"/>
</dbReference>
<dbReference type="InterPro" id="IPR000873">
    <property type="entry name" value="AMP-dep_synth/lig_dom"/>
</dbReference>
<dbReference type="SUPFAM" id="SSF56801">
    <property type="entry name" value="Acetyl-CoA synthetase-like"/>
    <property type="match status" value="1"/>
</dbReference>
<dbReference type="PROSITE" id="PS50075">
    <property type="entry name" value="CARRIER"/>
    <property type="match status" value="1"/>
</dbReference>
<dbReference type="Gene3D" id="3.40.50.980">
    <property type="match status" value="2"/>
</dbReference>
<dbReference type="InterPro" id="IPR010071">
    <property type="entry name" value="AA_adenyl_dom"/>
</dbReference>
<evidence type="ECO:0000313" key="4">
    <source>
        <dbReference type="EMBL" id="KAB8198092.1"/>
    </source>
</evidence>
<dbReference type="PANTHER" id="PTHR45527:SF1">
    <property type="entry name" value="FATTY ACID SYNTHASE"/>
    <property type="match status" value="1"/>
</dbReference>
<dbReference type="PROSITE" id="PS00012">
    <property type="entry name" value="PHOSPHOPANTETHEINE"/>
    <property type="match status" value="1"/>
</dbReference>
<proteinExistence type="predicted"/>
<dbReference type="Gene3D" id="1.10.1200.10">
    <property type="entry name" value="ACP-like"/>
    <property type="match status" value="1"/>
</dbReference>
<dbReference type="Gene3D" id="3.30.559.30">
    <property type="entry name" value="Nonribosomal peptide synthetase, condensation domain"/>
    <property type="match status" value="1"/>
</dbReference>
<dbReference type="GO" id="GO:0005737">
    <property type="term" value="C:cytoplasm"/>
    <property type="evidence" value="ECO:0007669"/>
    <property type="project" value="TreeGrafter"/>
</dbReference>
<evidence type="ECO:0000256" key="2">
    <source>
        <dbReference type="ARBA" id="ARBA00022450"/>
    </source>
</evidence>
<dbReference type="InterPro" id="IPR009081">
    <property type="entry name" value="PP-bd_ACP"/>
</dbReference>
<dbReference type="AlphaFoldDB" id="A0A508AY67"/>
<dbReference type="Proteomes" id="UP000320431">
    <property type="component" value="Unassembled WGS sequence"/>
</dbReference>
<dbReference type="GO" id="GO:0031177">
    <property type="term" value="F:phosphopantetheine binding"/>
    <property type="evidence" value="ECO:0007669"/>
    <property type="project" value="InterPro"/>
</dbReference>
<keyword evidence="2" id="KW-0596">Phosphopantetheine</keyword>
<keyword evidence="3" id="KW-0597">Phosphoprotein</keyword>
<comment type="caution">
    <text evidence="4">The sequence shown here is derived from an EMBL/GenBank/DDBJ whole genome shotgun (WGS) entry which is preliminary data.</text>
</comment>
<reference evidence="4 5" key="1">
    <citation type="submission" date="2019-10" db="EMBL/GenBank/DDBJ databases">
        <title>Lysobacter alkalisoli sp. nov., isolated from saline-alkaline soil.</title>
        <authorList>
            <person name="Sun J.-Q."/>
        </authorList>
    </citation>
    <scope>NUCLEOTIDE SEQUENCE [LARGE SCALE GENOMIC DNA]</scope>
    <source>
        <strain evidence="4 5">KCTC 42381</strain>
    </source>
</reference>
<dbReference type="SUPFAM" id="SSF52777">
    <property type="entry name" value="CoA-dependent acyltransferases"/>
    <property type="match status" value="1"/>
</dbReference>
<dbReference type="InterPro" id="IPR020806">
    <property type="entry name" value="PKS_PP-bd"/>
</dbReference>
<dbReference type="Pfam" id="PF13193">
    <property type="entry name" value="AMP-binding_C"/>
    <property type="match status" value="1"/>
</dbReference>
<protein>
    <submittedName>
        <fullName evidence="4">Amino acid adenylation domain-containing protein</fullName>
    </submittedName>
</protein>
<dbReference type="FunFam" id="3.40.50.980:FF:000001">
    <property type="entry name" value="Non-ribosomal peptide synthetase"/>
    <property type="match status" value="1"/>
</dbReference>
<dbReference type="PRINTS" id="PR00154">
    <property type="entry name" value="AMPBINDING"/>
</dbReference>
<gene>
    <name evidence="4" type="ORF">FKV24_003835</name>
</gene>
<dbReference type="InterPro" id="IPR020845">
    <property type="entry name" value="AMP-binding_CS"/>
</dbReference>
<accession>A0A508AY67</accession>
<dbReference type="InterPro" id="IPR006162">
    <property type="entry name" value="Ppantetheine_attach_site"/>
</dbReference>
<dbReference type="Pfam" id="PF00668">
    <property type="entry name" value="Condensation"/>
    <property type="match status" value="1"/>
</dbReference>
<dbReference type="FunFam" id="3.30.300.30:FF:000010">
    <property type="entry name" value="Enterobactin synthetase component F"/>
    <property type="match status" value="1"/>
</dbReference>
<dbReference type="EMBL" id="VICD02000052">
    <property type="protein sequence ID" value="KAB8198092.1"/>
    <property type="molecule type" value="Genomic_DNA"/>
</dbReference>
<dbReference type="SMART" id="SM00823">
    <property type="entry name" value="PKS_PP"/>
    <property type="match status" value="1"/>
</dbReference>
<dbReference type="Gene3D" id="2.30.38.10">
    <property type="entry name" value="Luciferase, Domain 3"/>
    <property type="match status" value="1"/>
</dbReference>
<dbReference type="Gene3D" id="3.30.559.10">
    <property type="entry name" value="Chloramphenicol acetyltransferase-like domain"/>
    <property type="match status" value="1"/>
</dbReference>
<dbReference type="InterPro" id="IPR025110">
    <property type="entry name" value="AMP-bd_C"/>
</dbReference>
<dbReference type="InterPro" id="IPR036736">
    <property type="entry name" value="ACP-like_sf"/>
</dbReference>
<dbReference type="InterPro" id="IPR023213">
    <property type="entry name" value="CAT-like_dom_sf"/>
</dbReference>
<sequence length="932" mass="102098">WSRAALTTVLYNRYQQLLSGQALAPVTADWTYRDFVALEQHVQSDPDARTYFATLLEDAPTRQLPRLNENGRASGEFGLAQGIHFVESLESVSADLIALAQRLGVSLQYVLLSIHFKVLAALSGKGRAVSCVTQNGRPESDGAERGLGLYLNSLPLAMDMVEESWQELVARTAELSTRSVAYRRYPVSRIQQDVGSVFDEVTFNYTHFHVYQEMDSSGEPLQVIDSSSFEQTNFDFHVDISRGVGDDTLRMSLVFNADLFDEGLIARIARYYRRAIDLMLDAPQRCHMSTPLLDEQELIELRDRRNLSSVAYDTSPVHRRFEVQVQRTPDAIAVSAGEISLTYAQLDARANRLAGYLRESGIARGTKVGLYMDRSVELMIALIGVLKAGGCYVPMEPSLPASRLETIIADAGIEWVLLDNEGLEKLPLQSIDVMSMDGASVDDDWLAEFEGGSELAEGVGENDLAYVLYTSGSTGAPKGVMVQHRALSNYLDHAAKHYLDEHMLGAVVSSPLSFDATLTTLLPPLLAGKQVELLPNGEALLEVLSQRLFDSGAPRLFKITPAHLEALEHMADGRVGSAAHRIVVGGEQLGVATLRTWKGERLPNARFVNEYGPTETVVGCSVYEMATSAQLEALSGRGAVPIGRPIQNTQLYVLGTGMQIQPDGGLGELYVGGEGVTLGYLNRDGLTAERFVENPFGSGRLYRTGDLVRWLPECELLFEGRGDDQVKVRGFRIELGEIRSVLASVEGVREAAVIARNDVHDGEACLVAYVVAPDADAGLAERCRSELMSRLPEYMWPVAFVGLDALPLTPNGKVDHKALPLPDFAVSLPDYVAPQTQTQVWLADTWAVLLRRDVSTIGIRASFFELGGHSLMAIRLIEMIRRGLGVSVPVHQLFGGQTIEALAAYIDANQRVNRMAIDENEALGEDEAEAVI</sequence>
<feature type="non-terminal residue" evidence="4">
    <location>
        <position position="1"/>
    </location>
</feature>
<dbReference type="PROSITE" id="PS00455">
    <property type="entry name" value="AMP_BINDING"/>
    <property type="match status" value="1"/>
</dbReference>
<dbReference type="GO" id="GO:0043041">
    <property type="term" value="P:amino acid activation for nonribosomal peptide biosynthetic process"/>
    <property type="evidence" value="ECO:0007669"/>
    <property type="project" value="TreeGrafter"/>
</dbReference>
<dbReference type="InterPro" id="IPR020459">
    <property type="entry name" value="AMP-binding"/>
</dbReference>
<evidence type="ECO:0000256" key="3">
    <source>
        <dbReference type="ARBA" id="ARBA00022553"/>
    </source>
</evidence>
<dbReference type="NCBIfam" id="TIGR01733">
    <property type="entry name" value="AA-adenyl-dom"/>
    <property type="match status" value="1"/>
</dbReference>
<name>A0A508AY67_9GAMM</name>
<dbReference type="GO" id="GO:0003824">
    <property type="term" value="F:catalytic activity"/>
    <property type="evidence" value="ECO:0007669"/>
    <property type="project" value="InterPro"/>
</dbReference>
<dbReference type="Gene3D" id="3.30.300.30">
    <property type="match status" value="1"/>
</dbReference>
<comment type="cofactor">
    <cofactor evidence="1">
        <name>pantetheine 4'-phosphate</name>
        <dbReference type="ChEBI" id="CHEBI:47942"/>
    </cofactor>
</comment>
<dbReference type="Pfam" id="PF00501">
    <property type="entry name" value="AMP-binding"/>
    <property type="match status" value="1"/>
</dbReference>
<dbReference type="Pfam" id="PF00550">
    <property type="entry name" value="PP-binding"/>
    <property type="match status" value="1"/>
</dbReference>
<dbReference type="CDD" id="cd05930">
    <property type="entry name" value="A_NRPS"/>
    <property type="match status" value="1"/>
</dbReference>
<evidence type="ECO:0000313" key="5">
    <source>
        <dbReference type="Proteomes" id="UP000320431"/>
    </source>
</evidence>